<evidence type="ECO:0000256" key="5">
    <source>
        <dbReference type="ARBA" id="ARBA00022475"/>
    </source>
</evidence>
<organism evidence="14 16">
    <name type="scientific">Aerococcus sanguinicola</name>
    <dbReference type="NCBI Taxonomy" id="119206"/>
    <lineage>
        <taxon>Bacteria</taxon>
        <taxon>Bacillati</taxon>
        <taxon>Bacillota</taxon>
        <taxon>Bacilli</taxon>
        <taxon>Lactobacillales</taxon>
        <taxon>Aerococcaceae</taxon>
        <taxon>Aerococcus</taxon>
    </lineage>
</organism>
<proteinExistence type="inferred from homology"/>
<dbReference type="AlphaFoldDB" id="A0A0X8FBQ0"/>
<evidence type="ECO:0000256" key="11">
    <source>
        <dbReference type="ARBA" id="ARBA00045736"/>
    </source>
</evidence>
<evidence type="ECO:0000313" key="15">
    <source>
        <dbReference type="EMBL" id="PKZ22482.1"/>
    </source>
</evidence>
<evidence type="ECO:0000313" key="17">
    <source>
        <dbReference type="Proteomes" id="UP000234239"/>
    </source>
</evidence>
<dbReference type="GO" id="GO:0004713">
    <property type="term" value="F:protein tyrosine kinase activity"/>
    <property type="evidence" value="ECO:0007669"/>
    <property type="project" value="TreeGrafter"/>
</dbReference>
<comment type="function">
    <text evidence="11">Required for CpsD phosphorylation. Involved in the regulation of capsular polysaccharide biosynthesis. May be part of a complex that directs the coordinated polymerization and export to the cell surface of the capsular polysaccharide.</text>
</comment>
<dbReference type="Pfam" id="PF02706">
    <property type="entry name" value="Wzz"/>
    <property type="match status" value="1"/>
</dbReference>
<dbReference type="EMBL" id="CP014160">
    <property type="protein sequence ID" value="AMB94305.1"/>
    <property type="molecule type" value="Genomic_DNA"/>
</dbReference>
<dbReference type="GeneID" id="92903578"/>
<evidence type="ECO:0000256" key="8">
    <source>
        <dbReference type="ARBA" id="ARBA00022989"/>
    </source>
</evidence>
<reference evidence="15 17" key="3">
    <citation type="submission" date="2017-12" db="EMBL/GenBank/DDBJ databases">
        <title>Phylogenetic diversity of female urinary microbiome.</title>
        <authorList>
            <person name="Thomas-White K."/>
            <person name="Wolfe A.J."/>
        </authorList>
    </citation>
    <scope>NUCLEOTIDE SEQUENCE [LARGE SCALE GENOMIC DNA]</scope>
    <source>
        <strain evidence="15 17">UMB0139</strain>
    </source>
</reference>
<accession>A0A0X8FBQ0</accession>
<feature type="transmembrane region" description="Helical" evidence="12">
    <location>
        <begin position="172"/>
        <end position="192"/>
    </location>
</feature>
<evidence type="ECO:0000256" key="9">
    <source>
        <dbReference type="ARBA" id="ARBA00023136"/>
    </source>
</evidence>
<dbReference type="RefSeq" id="WP_067974691.1">
    <property type="nucleotide sequence ID" value="NZ_CAJHKM010000001.1"/>
</dbReference>
<name>A0A0X8FBQ0_9LACT</name>
<evidence type="ECO:0000259" key="13">
    <source>
        <dbReference type="Pfam" id="PF02706"/>
    </source>
</evidence>
<keyword evidence="5" id="KW-1003">Cell membrane</keyword>
<feature type="transmembrane region" description="Helical" evidence="12">
    <location>
        <begin position="20"/>
        <end position="42"/>
    </location>
</feature>
<evidence type="ECO:0000256" key="12">
    <source>
        <dbReference type="SAM" id="Phobius"/>
    </source>
</evidence>
<evidence type="ECO:0000313" key="16">
    <source>
        <dbReference type="Proteomes" id="UP000069912"/>
    </source>
</evidence>
<evidence type="ECO:0000256" key="2">
    <source>
        <dbReference type="ARBA" id="ARBA00005132"/>
    </source>
</evidence>
<dbReference type="KEGG" id="asan:AWM72_05795"/>
<reference evidence="14 16" key="1">
    <citation type="journal article" date="2016" name="Genome Announc.">
        <title>Complete Genome Sequences of Aerococcus christensenii CCUG 28831T, Aerococcus sanguinicola CCUG 43001T, Aerococcus urinae CCUG 36881T, Aerococcus urinaeequi CCUG 28094T, Aerococcus urinaehominis CCUG 42038 BT, and Aerococcus viridans CCUG 4311T.</title>
        <authorList>
            <person name="Carkaci D."/>
            <person name="Dargis R."/>
            <person name="Nielsen X.C."/>
            <person name="Skovgaard O."/>
            <person name="Fuursted K."/>
            <person name="Christensen J.J."/>
        </authorList>
    </citation>
    <scope>NUCLEOTIDE SEQUENCE [LARGE SCALE GENOMIC DNA]</scope>
    <source>
        <strain evidence="14 16">CCUG43001</strain>
    </source>
</reference>
<comment type="pathway">
    <text evidence="2">Capsule biogenesis; capsule polysaccharide biosynthesis.</text>
</comment>
<evidence type="ECO:0000256" key="1">
    <source>
        <dbReference type="ARBA" id="ARBA00004651"/>
    </source>
</evidence>
<sequence length="246" mass="27676">MAKKQRKPLTEILKIMKNKLAFIIMATVIGMILASLISFLVLEPQYEGTAQVIVHQNTEEQTTAPLADQAKTLTDTYKEIVVTPAVLEPVAQGAEEDLSYQALRDRVRVTTNEESLVLQIAVVDHSPYTASDLANQIASSFGKQVNEIYPNSQVKQVADAKTHTKKIRPKPVWDILIGGGLAFLLASLWALWQAYRDKTVRSEEIVSEMGWHLIGVLPEMSQTEVRETRFKRKGRSANYDDNKRRI</sequence>
<dbReference type="OrthoDB" id="2360475at2"/>
<keyword evidence="8 12" id="KW-1133">Transmembrane helix</keyword>
<reference evidence="16" key="2">
    <citation type="submission" date="2016-01" db="EMBL/GenBank/DDBJ databases">
        <title>Six Aerococcus type strain genome sequencing and assembly using PacBio and Illumina Hiseq.</title>
        <authorList>
            <person name="Carkaci D."/>
            <person name="Dargis R."/>
            <person name="Nielsen X.C."/>
            <person name="Skovgaard O."/>
            <person name="Fuursted K."/>
            <person name="Christensen J.J."/>
        </authorList>
    </citation>
    <scope>NUCLEOTIDE SEQUENCE [LARGE SCALE GENOMIC DNA]</scope>
    <source>
        <strain evidence="16">CCUG43001</strain>
    </source>
</reference>
<dbReference type="Proteomes" id="UP000069912">
    <property type="component" value="Chromosome"/>
</dbReference>
<feature type="domain" description="Polysaccharide chain length determinant N-terminal" evidence="13">
    <location>
        <begin position="9"/>
        <end position="92"/>
    </location>
</feature>
<gene>
    <name evidence="14" type="ORF">AWM72_05795</name>
    <name evidence="15" type="ORF">CYJ28_05030</name>
</gene>
<keyword evidence="9 12" id="KW-0472">Membrane</keyword>
<dbReference type="PANTHER" id="PTHR32309:SF13">
    <property type="entry name" value="FERRIC ENTEROBACTIN TRANSPORT PROTEIN FEPE"/>
    <property type="match status" value="1"/>
</dbReference>
<dbReference type="GO" id="GO:0000271">
    <property type="term" value="P:polysaccharide biosynthetic process"/>
    <property type="evidence" value="ECO:0007669"/>
    <property type="project" value="UniProtKB-KW"/>
</dbReference>
<comment type="subcellular location">
    <subcellularLocation>
        <location evidence="1">Cell membrane</location>
        <topology evidence="1">Multi-pass membrane protein</topology>
    </subcellularLocation>
</comment>
<keyword evidence="6 12" id="KW-0812">Transmembrane</keyword>
<dbReference type="PANTHER" id="PTHR32309">
    <property type="entry name" value="TYROSINE-PROTEIN KINASE"/>
    <property type="match status" value="1"/>
</dbReference>
<keyword evidence="10" id="KW-0270">Exopolysaccharide synthesis</keyword>
<protein>
    <recommendedName>
        <fullName evidence="4">Capsular polysaccharide biosynthesis protein CpsC</fullName>
    </recommendedName>
</protein>
<dbReference type="InterPro" id="IPR003856">
    <property type="entry name" value="LPS_length_determ_N"/>
</dbReference>
<dbReference type="InterPro" id="IPR050445">
    <property type="entry name" value="Bact_polysacc_biosynth/exp"/>
</dbReference>
<evidence type="ECO:0000313" key="14">
    <source>
        <dbReference type="EMBL" id="AMB94305.1"/>
    </source>
</evidence>
<comment type="similarity">
    <text evidence="3">Belongs to the CpsC/CapA family.</text>
</comment>
<evidence type="ECO:0000256" key="6">
    <source>
        <dbReference type="ARBA" id="ARBA00022692"/>
    </source>
</evidence>
<evidence type="ECO:0000256" key="4">
    <source>
        <dbReference type="ARBA" id="ARBA00020739"/>
    </source>
</evidence>
<keyword evidence="7" id="KW-0972">Capsule biogenesis/degradation</keyword>
<dbReference type="EMBL" id="PKGY01000002">
    <property type="protein sequence ID" value="PKZ22482.1"/>
    <property type="molecule type" value="Genomic_DNA"/>
</dbReference>
<evidence type="ECO:0000256" key="7">
    <source>
        <dbReference type="ARBA" id="ARBA00022903"/>
    </source>
</evidence>
<evidence type="ECO:0000256" key="3">
    <source>
        <dbReference type="ARBA" id="ARBA00006683"/>
    </source>
</evidence>
<dbReference type="GO" id="GO:0005886">
    <property type="term" value="C:plasma membrane"/>
    <property type="evidence" value="ECO:0007669"/>
    <property type="project" value="UniProtKB-SubCell"/>
</dbReference>
<evidence type="ECO:0000256" key="10">
    <source>
        <dbReference type="ARBA" id="ARBA00023169"/>
    </source>
</evidence>
<dbReference type="Proteomes" id="UP000234239">
    <property type="component" value="Unassembled WGS sequence"/>
</dbReference>
<keyword evidence="16" id="KW-1185">Reference proteome</keyword>